<dbReference type="Gene3D" id="3.40.50.1820">
    <property type="entry name" value="alpha/beta hydrolase"/>
    <property type="match status" value="1"/>
</dbReference>
<dbReference type="KEGG" id="mspg:F6B93_08420"/>
<dbReference type="GO" id="GO:0016787">
    <property type="term" value="F:hydrolase activity"/>
    <property type="evidence" value="ECO:0007669"/>
    <property type="project" value="UniProtKB-KW"/>
</dbReference>
<accession>A0A975JYU4</accession>
<dbReference type="Pfam" id="PF00561">
    <property type="entry name" value="Abhydrolase_1"/>
    <property type="match status" value="1"/>
</dbReference>
<feature type="domain" description="AB hydrolase-1" evidence="1">
    <location>
        <begin position="79"/>
        <end position="322"/>
    </location>
</feature>
<dbReference type="InterPro" id="IPR050266">
    <property type="entry name" value="AB_hydrolase_sf"/>
</dbReference>
<dbReference type="GO" id="GO:0016020">
    <property type="term" value="C:membrane"/>
    <property type="evidence" value="ECO:0007669"/>
    <property type="project" value="TreeGrafter"/>
</dbReference>
<dbReference type="PRINTS" id="PR00111">
    <property type="entry name" value="ABHYDROLASE"/>
</dbReference>
<dbReference type="PANTHER" id="PTHR43798:SF33">
    <property type="entry name" value="HYDROLASE, PUTATIVE (AFU_ORTHOLOGUE AFUA_2G14860)-RELATED"/>
    <property type="match status" value="1"/>
</dbReference>
<dbReference type="SUPFAM" id="SSF53474">
    <property type="entry name" value="alpha/beta-Hydrolases"/>
    <property type="match status" value="1"/>
</dbReference>
<evidence type="ECO:0000313" key="2">
    <source>
        <dbReference type="EMBL" id="QUR67118.1"/>
    </source>
</evidence>
<dbReference type="InterPro" id="IPR029058">
    <property type="entry name" value="AB_hydrolase_fold"/>
</dbReference>
<keyword evidence="2" id="KW-0378">Hydrolase</keyword>
<sequence>MRSFSLTRPGYSHPRLRLWPLVRRRSQVMNLVTPTAGGLVCLTGQRNRKKLKHTQVTVMTSDGVELAAHVYGVSSARHTVVLLHGLCVSSDVWSRQVAYLLGRYGANVRVITYDHRGHGKSSAAPAHTYCVDQLASDLADVLAALHVRGALTLVGHSMGGMTALAYLGRPRADRPVDAQGLVLAATAAGKLSQRGLGRLLATPGIGVLLRAVNRVPKLARQALAAPLCATLGRIWPTQRPMLTTMAEVAGTASLPAAGFLPRLRDYDQYENLDRIDAKTVVISGGADPVTPASHSREIAGTIPDSAHVHLPQAGHMLPHEDPDAINDAISHVMFSARAERLAA</sequence>
<evidence type="ECO:0000259" key="1">
    <source>
        <dbReference type="Pfam" id="PF00561"/>
    </source>
</evidence>
<dbReference type="Proteomes" id="UP000682202">
    <property type="component" value="Chromosome"/>
</dbReference>
<proteinExistence type="predicted"/>
<evidence type="ECO:0000313" key="3">
    <source>
        <dbReference type="Proteomes" id="UP000682202"/>
    </source>
</evidence>
<reference evidence="2" key="1">
    <citation type="submission" date="2019-12" db="EMBL/GenBank/DDBJ databases">
        <title>Mycobacterium spongiae sp. nov.</title>
        <authorList>
            <person name="Stinear T."/>
        </authorList>
    </citation>
    <scope>NUCLEOTIDE SEQUENCE</scope>
    <source>
        <strain evidence="2">FSD4b-SM</strain>
    </source>
</reference>
<gene>
    <name evidence="2" type="ORF">F6B93_08420</name>
</gene>
<keyword evidence="3" id="KW-1185">Reference proteome</keyword>
<organism evidence="2 3">
    <name type="scientific">Mycobacterium spongiae</name>
    <dbReference type="NCBI Taxonomy" id="886343"/>
    <lineage>
        <taxon>Bacteria</taxon>
        <taxon>Bacillati</taxon>
        <taxon>Actinomycetota</taxon>
        <taxon>Actinomycetes</taxon>
        <taxon>Mycobacteriales</taxon>
        <taxon>Mycobacteriaceae</taxon>
        <taxon>Mycobacterium</taxon>
    </lineage>
</organism>
<dbReference type="EMBL" id="CP046600">
    <property type="protein sequence ID" value="QUR67118.1"/>
    <property type="molecule type" value="Genomic_DNA"/>
</dbReference>
<protein>
    <submittedName>
        <fullName evidence="2">Alpha/beta fold hydrolase</fullName>
    </submittedName>
</protein>
<dbReference type="InterPro" id="IPR000073">
    <property type="entry name" value="AB_hydrolase_1"/>
</dbReference>
<dbReference type="PANTHER" id="PTHR43798">
    <property type="entry name" value="MONOACYLGLYCEROL LIPASE"/>
    <property type="match status" value="1"/>
</dbReference>
<name>A0A975JYU4_9MYCO</name>
<dbReference type="AlphaFoldDB" id="A0A975JYU4"/>